<sequence>MESATFGGGCFWCTEAAMKELDGVASVTSGYAGGHAEDPSYRAVCSGDTGHAEVVQVEYDPDVITYDELLEVFFATHDPTQLNRQGPDVGTQYRSIVLYHDEAQRETAAAYIDALDAEYDDEVVTELTELETFYRAEEKHQDYFEKNPTDAYCQMHAAPKVEKIRERFEELVAES</sequence>
<comment type="function">
    <text evidence="2">Has an important function as a repair enzyme for proteins that have been inactivated by oxidation. Catalyzes the reversible oxidation-reduction of methionine sulfoxide in proteins to methionine.</text>
</comment>
<feature type="domain" description="Peptide methionine sulphoxide reductase MsrA" evidence="3">
    <location>
        <begin position="4"/>
        <end position="154"/>
    </location>
</feature>
<dbReference type="EC" id="1.8.4.11" evidence="2"/>
<dbReference type="HAMAP" id="MF_01401">
    <property type="entry name" value="MsrA"/>
    <property type="match status" value="1"/>
</dbReference>
<dbReference type="GO" id="GO:0008113">
    <property type="term" value="F:peptide-methionine (S)-S-oxide reductase activity"/>
    <property type="evidence" value="ECO:0007669"/>
    <property type="project" value="UniProtKB-UniRule"/>
</dbReference>
<dbReference type="STRING" id="519442.Huta_2075"/>
<dbReference type="Proteomes" id="UP000002071">
    <property type="component" value="Chromosome"/>
</dbReference>
<dbReference type="GeneID" id="8384369"/>
<dbReference type="HOGENOM" id="CLU_031040_10_0_2"/>
<dbReference type="KEGG" id="hut:Huta_2075"/>
<evidence type="ECO:0000313" key="5">
    <source>
        <dbReference type="Proteomes" id="UP000002071"/>
    </source>
</evidence>
<feature type="active site" evidence="2">
    <location>
        <position position="10"/>
    </location>
</feature>
<dbReference type="NCBIfam" id="TIGR00401">
    <property type="entry name" value="msrA"/>
    <property type="match status" value="1"/>
</dbReference>
<name>C7NTZ7_HALUD</name>
<keyword evidence="5" id="KW-1185">Reference proteome</keyword>
<keyword evidence="1 2" id="KW-0560">Oxidoreductase</keyword>
<dbReference type="GO" id="GO:0033744">
    <property type="term" value="F:L-methionine:thioredoxin-disulfide S-oxidoreductase activity"/>
    <property type="evidence" value="ECO:0007669"/>
    <property type="project" value="RHEA"/>
</dbReference>
<evidence type="ECO:0000256" key="1">
    <source>
        <dbReference type="ARBA" id="ARBA00023002"/>
    </source>
</evidence>
<evidence type="ECO:0000259" key="3">
    <source>
        <dbReference type="Pfam" id="PF01625"/>
    </source>
</evidence>
<evidence type="ECO:0000313" key="4">
    <source>
        <dbReference type="EMBL" id="ACV12242.1"/>
    </source>
</evidence>
<accession>C7NTZ7</accession>
<dbReference type="Pfam" id="PF01625">
    <property type="entry name" value="PMSR"/>
    <property type="match status" value="1"/>
</dbReference>
<comment type="catalytic activity">
    <reaction evidence="2">
        <text>L-methionyl-[protein] + [thioredoxin]-disulfide + H2O = L-methionyl-(S)-S-oxide-[protein] + [thioredoxin]-dithiol</text>
        <dbReference type="Rhea" id="RHEA:14217"/>
        <dbReference type="Rhea" id="RHEA-COMP:10698"/>
        <dbReference type="Rhea" id="RHEA-COMP:10700"/>
        <dbReference type="Rhea" id="RHEA-COMP:12313"/>
        <dbReference type="Rhea" id="RHEA-COMP:12315"/>
        <dbReference type="ChEBI" id="CHEBI:15377"/>
        <dbReference type="ChEBI" id="CHEBI:16044"/>
        <dbReference type="ChEBI" id="CHEBI:29950"/>
        <dbReference type="ChEBI" id="CHEBI:44120"/>
        <dbReference type="ChEBI" id="CHEBI:50058"/>
        <dbReference type="EC" id="1.8.4.11"/>
    </reaction>
</comment>
<dbReference type="InterPro" id="IPR036509">
    <property type="entry name" value="Met_Sox_Rdtase_MsrA_sf"/>
</dbReference>
<dbReference type="eggNOG" id="arCOG02816">
    <property type="taxonomic scope" value="Archaea"/>
</dbReference>
<dbReference type="Gene3D" id="3.30.1060.10">
    <property type="entry name" value="Peptide methionine sulphoxide reductase MsrA"/>
    <property type="match status" value="1"/>
</dbReference>
<dbReference type="InterPro" id="IPR002569">
    <property type="entry name" value="Met_Sox_Rdtase_MsrA_dom"/>
</dbReference>
<dbReference type="RefSeq" id="WP_015789813.1">
    <property type="nucleotide sequence ID" value="NC_013158.1"/>
</dbReference>
<dbReference type="AlphaFoldDB" id="C7NTZ7"/>
<dbReference type="OrthoDB" id="7150at2157"/>
<dbReference type="PANTHER" id="PTHR43774">
    <property type="entry name" value="PEPTIDE METHIONINE SULFOXIDE REDUCTASE"/>
    <property type="match status" value="1"/>
</dbReference>
<evidence type="ECO:0000256" key="2">
    <source>
        <dbReference type="HAMAP-Rule" id="MF_01401"/>
    </source>
</evidence>
<organism evidence="4 5">
    <name type="scientific">Halorhabdus utahensis (strain DSM 12940 / JCM 11049 / AX-2)</name>
    <dbReference type="NCBI Taxonomy" id="519442"/>
    <lineage>
        <taxon>Archaea</taxon>
        <taxon>Methanobacteriati</taxon>
        <taxon>Methanobacteriota</taxon>
        <taxon>Stenosarchaea group</taxon>
        <taxon>Halobacteria</taxon>
        <taxon>Halobacteriales</taxon>
        <taxon>Haloarculaceae</taxon>
        <taxon>Halorhabdus</taxon>
    </lineage>
</organism>
<reference evidence="4 5" key="1">
    <citation type="journal article" date="2009" name="Stand. Genomic Sci.">
        <title>Complete genome sequence of Halorhabdus utahensis type strain (AX-2).</title>
        <authorList>
            <person name="Anderson I."/>
            <person name="Tindall B.J."/>
            <person name="Pomrenke H."/>
            <person name="Goker M."/>
            <person name="Lapidus A."/>
            <person name="Nolan M."/>
            <person name="Copeland A."/>
            <person name="Glavina Del Rio T."/>
            <person name="Chen F."/>
            <person name="Tice H."/>
            <person name="Cheng J.F."/>
            <person name="Lucas S."/>
            <person name="Chertkov O."/>
            <person name="Bruce D."/>
            <person name="Brettin T."/>
            <person name="Detter J.C."/>
            <person name="Han C."/>
            <person name="Goodwin L."/>
            <person name="Land M."/>
            <person name="Hauser L."/>
            <person name="Chang Y.J."/>
            <person name="Jeffries C.D."/>
            <person name="Pitluck S."/>
            <person name="Pati A."/>
            <person name="Mavromatis K."/>
            <person name="Ivanova N."/>
            <person name="Ovchinnikova G."/>
            <person name="Chen A."/>
            <person name="Palaniappan K."/>
            <person name="Chain P."/>
            <person name="Rohde M."/>
            <person name="Bristow J."/>
            <person name="Eisen J.A."/>
            <person name="Markowitz V."/>
            <person name="Hugenholtz P."/>
            <person name="Kyrpides N.C."/>
            <person name="Klenk H.P."/>
        </authorList>
    </citation>
    <scope>NUCLEOTIDE SEQUENCE [LARGE SCALE GENOMIC DNA]</scope>
    <source>
        <strain evidence="5">DSM 12940 / JCM 11049 / AX-2</strain>
    </source>
</reference>
<dbReference type="PANTHER" id="PTHR43774:SF1">
    <property type="entry name" value="PEPTIDE METHIONINE SULFOXIDE REDUCTASE MSRA 2"/>
    <property type="match status" value="1"/>
</dbReference>
<comment type="catalytic activity">
    <reaction evidence="2">
        <text>[thioredoxin]-disulfide + L-methionine + H2O = L-methionine (S)-S-oxide + [thioredoxin]-dithiol</text>
        <dbReference type="Rhea" id="RHEA:19993"/>
        <dbReference type="Rhea" id="RHEA-COMP:10698"/>
        <dbReference type="Rhea" id="RHEA-COMP:10700"/>
        <dbReference type="ChEBI" id="CHEBI:15377"/>
        <dbReference type="ChEBI" id="CHEBI:29950"/>
        <dbReference type="ChEBI" id="CHEBI:50058"/>
        <dbReference type="ChEBI" id="CHEBI:57844"/>
        <dbReference type="ChEBI" id="CHEBI:58772"/>
        <dbReference type="EC" id="1.8.4.11"/>
    </reaction>
</comment>
<gene>
    <name evidence="2" type="primary">msrA</name>
    <name evidence="4" type="ordered locus">Huta_2075</name>
</gene>
<dbReference type="EMBL" id="CP001687">
    <property type="protein sequence ID" value="ACV12242.1"/>
    <property type="molecule type" value="Genomic_DNA"/>
</dbReference>
<proteinExistence type="inferred from homology"/>
<protein>
    <recommendedName>
        <fullName evidence="2">Peptide methionine sulfoxide reductase MsrA</fullName>
        <shortName evidence="2">Protein-methionine-S-oxide reductase</shortName>
        <ecNumber evidence="2">1.8.4.11</ecNumber>
    </recommendedName>
    <alternativeName>
        <fullName evidence="2">Peptide-methionine (S)-S-oxide reductase</fullName>
        <shortName evidence="2">Peptide Met(O) reductase</shortName>
    </alternativeName>
</protein>
<comment type="similarity">
    <text evidence="2">Belongs to the MsrA Met sulfoxide reductase family.</text>
</comment>
<dbReference type="SUPFAM" id="SSF55068">
    <property type="entry name" value="Peptide methionine sulfoxide reductase"/>
    <property type="match status" value="1"/>
</dbReference>